<evidence type="ECO:0000256" key="2">
    <source>
        <dbReference type="SAM" id="MobiDB-lite"/>
    </source>
</evidence>
<dbReference type="GeneID" id="54403008"/>
<feature type="coiled-coil region" evidence="1">
    <location>
        <begin position="234"/>
        <end position="296"/>
    </location>
</feature>
<dbReference type="RefSeq" id="XP_033523922.1">
    <property type="nucleotide sequence ID" value="XM_033662576.1"/>
</dbReference>
<keyword evidence="4" id="KW-1185">Reference proteome</keyword>
<feature type="compositionally biased region" description="Polar residues" evidence="2">
    <location>
        <begin position="184"/>
        <end position="195"/>
    </location>
</feature>
<name>A0A6A6AE21_9PLEO</name>
<evidence type="ECO:0000313" key="3">
    <source>
        <dbReference type="EMBL" id="KAF2129533.1"/>
    </source>
</evidence>
<dbReference type="Proteomes" id="UP000799771">
    <property type="component" value="Unassembled WGS sequence"/>
</dbReference>
<dbReference type="AlphaFoldDB" id="A0A6A6AE21"/>
<sequence length="319" mass="35661">MSDLISINRWAKSEFADDFAKLDNYRGLELVDTYTHGPGLRRNVHSPSLVVGNIVDSDIAIYAWISPDRVHLRPADHGLHQSLGFGTIIKDDNVTFHEPYCWITMAYSKDTLGRFEALVRYLFLARGRRNALEVELETFKADFPGACRDIAWGLARKAAPSGAMISETLDVTMNDGGAIDEDSGNTANTPGTDAANSDEDDGLQASPYKDQLQHLDQAYTEFRAGLTSQMSAIKEVHEDEKEQLQHQVQDLEGRLAVSELEVQLGVNKLTESEAMAKSAQEETKSTREEVKIAQEEATTWKDKYEGLRKMMEEALGRQF</sequence>
<protein>
    <submittedName>
        <fullName evidence="3">Uncharacterized protein</fullName>
    </submittedName>
</protein>
<proteinExistence type="predicted"/>
<reference evidence="3" key="1">
    <citation type="journal article" date="2020" name="Stud. Mycol.">
        <title>101 Dothideomycetes genomes: a test case for predicting lifestyles and emergence of pathogens.</title>
        <authorList>
            <person name="Haridas S."/>
            <person name="Albert R."/>
            <person name="Binder M."/>
            <person name="Bloem J."/>
            <person name="Labutti K."/>
            <person name="Salamov A."/>
            <person name="Andreopoulos B."/>
            <person name="Baker S."/>
            <person name="Barry K."/>
            <person name="Bills G."/>
            <person name="Bluhm B."/>
            <person name="Cannon C."/>
            <person name="Castanera R."/>
            <person name="Culley D."/>
            <person name="Daum C."/>
            <person name="Ezra D."/>
            <person name="Gonzalez J."/>
            <person name="Henrissat B."/>
            <person name="Kuo A."/>
            <person name="Liang C."/>
            <person name="Lipzen A."/>
            <person name="Lutzoni F."/>
            <person name="Magnuson J."/>
            <person name="Mondo S."/>
            <person name="Nolan M."/>
            <person name="Ohm R."/>
            <person name="Pangilinan J."/>
            <person name="Park H.-J."/>
            <person name="Ramirez L."/>
            <person name="Alfaro M."/>
            <person name="Sun H."/>
            <person name="Tritt A."/>
            <person name="Yoshinaga Y."/>
            <person name="Zwiers L.-H."/>
            <person name="Turgeon B."/>
            <person name="Goodwin S."/>
            <person name="Spatafora J."/>
            <person name="Crous P."/>
            <person name="Grigoriev I."/>
        </authorList>
    </citation>
    <scope>NUCLEOTIDE SEQUENCE</scope>
    <source>
        <strain evidence="3">CBS 119687</strain>
    </source>
</reference>
<keyword evidence="1" id="KW-0175">Coiled coil</keyword>
<accession>A0A6A6AE21</accession>
<evidence type="ECO:0000256" key="1">
    <source>
        <dbReference type="SAM" id="Coils"/>
    </source>
</evidence>
<feature type="region of interest" description="Disordered" evidence="2">
    <location>
        <begin position="174"/>
        <end position="205"/>
    </location>
</feature>
<gene>
    <name evidence="3" type="ORF">P153DRAFT_21290</name>
</gene>
<dbReference type="OrthoDB" id="3689969at2759"/>
<organism evidence="3 4">
    <name type="scientific">Dothidotthia symphoricarpi CBS 119687</name>
    <dbReference type="NCBI Taxonomy" id="1392245"/>
    <lineage>
        <taxon>Eukaryota</taxon>
        <taxon>Fungi</taxon>
        <taxon>Dikarya</taxon>
        <taxon>Ascomycota</taxon>
        <taxon>Pezizomycotina</taxon>
        <taxon>Dothideomycetes</taxon>
        <taxon>Pleosporomycetidae</taxon>
        <taxon>Pleosporales</taxon>
        <taxon>Dothidotthiaceae</taxon>
        <taxon>Dothidotthia</taxon>
    </lineage>
</organism>
<evidence type="ECO:0000313" key="4">
    <source>
        <dbReference type="Proteomes" id="UP000799771"/>
    </source>
</evidence>
<dbReference type="EMBL" id="ML977506">
    <property type="protein sequence ID" value="KAF2129533.1"/>
    <property type="molecule type" value="Genomic_DNA"/>
</dbReference>